<organism evidence="1">
    <name type="scientific">uncultured Caudovirales phage</name>
    <dbReference type="NCBI Taxonomy" id="2100421"/>
    <lineage>
        <taxon>Viruses</taxon>
        <taxon>Duplodnaviria</taxon>
        <taxon>Heunggongvirae</taxon>
        <taxon>Uroviricota</taxon>
        <taxon>Caudoviricetes</taxon>
        <taxon>Peduoviridae</taxon>
        <taxon>Maltschvirus</taxon>
        <taxon>Maltschvirus maltsch</taxon>
    </lineage>
</organism>
<name>A0A6J5LXJ8_9CAUD</name>
<evidence type="ECO:0000313" key="1">
    <source>
        <dbReference type="EMBL" id="CAB4137797.1"/>
    </source>
</evidence>
<reference evidence="1" key="1">
    <citation type="submission" date="2020-04" db="EMBL/GenBank/DDBJ databases">
        <authorList>
            <person name="Chiriac C."/>
            <person name="Salcher M."/>
            <person name="Ghai R."/>
            <person name="Kavagutti S V."/>
        </authorList>
    </citation>
    <scope>NUCLEOTIDE SEQUENCE</scope>
</reference>
<gene>
    <name evidence="1" type="ORF">UFOVP326_86</name>
</gene>
<accession>A0A6J5LXJ8</accession>
<sequence length="152" mass="17214">MHDPRAFLARVESAWRERATTPDGRRLTRLHVHIAAKLAYWRSTTPRHRALARAARCSTRTVRRALDRLRALELLSWTRRVVRGVGWRAQVSNAYRLAPLAEQSSCYQVLKSPAVLSPSGTATPASAPVMEAPLLLARRLAVERMLASRRRE</sequence>
<dbReference type="EMBL" id="LR796340">
    <property type="protein sequence ID" value="CAB4137797.1"/>
    <property type="molecule type" value="Genomic_DNA"/>
</dbReference>
<protein>
    <recommendedName>
        <fullName evidence="2">Helix-turn-helix domain containing protein</fullName>
    </recommendedName>
</protein>
<evidence type="ECO:0008006" key="2">
    <source>
        <dbReference type="Google" id="ProtNLM"/>
    </source>
</evidence>
<proteinExistence type="predicted"/>